<dbReference type="InterPro" id="IPR051120">
    <property type="entry name" value="ABC_AA/LPS_Transport"/>
</dbReference>
<evidence type="ECO:0000256" key="1">
    <source>
        <dbReference type="ARBA" id="ARBA00022448"/>
    </source>
</evidence>
<dbReference type="GO" id="GO:1903806">
    <property type="term" value="P:L-isoleucine import across plasma membrane"/>
    <property type="evidence" value="ECO:0007669"/>
    <property type="project" value="TreeGrafter"/>
</dbReference>
<dbReference type="GO" id="GO:0005886">
    <property type="term" value="C:plasma membrane"/>
    <property type="evidence" value="ECO:0007669"/>
    <property type="project" value="TreeGrafter"/>
</dbReference>
<evidence type="ECO:0000256" key="2">
    <source>
        <dbReference type="ARBA" id="ARBA00022741"/>
    </source>
</evidence>
<dbReference type="PROSITE" id="PS50893">
    <property type="entry name" value="ABC_TRANSPORTER_2"/>
    <property type="match status" value="1"/>
</dbReference>
<keyword evidence="6" id="KW-1185">Reference proteome</keyword>
<keyword evidence="1" id="KW-0813">Transport</keyword>
<evidence type="ECO:0000313" key="6">
    <source>
        <dbReference type="Proteomes" id="UP000070341"/>
    </source>
</evidence>
<name>A0A133UYL3_9EURY</name>
<dbReference type="Proteomes" id="UP000070341">
    <property type="component" value="Unassembled WGS sequence"/>
</dbReference>
<keyword evidence="2" id="KW-0547">Nucleotide-binding</keyword>
<dbReference type="GO" id="GO:0005524">
    <property type="term" value="F:ATP binding"/>
    <property type="evidence" value="ECO:0007669"/>
    <property type="project" value="UniProtKB-KW"/>
</dbReference>
<dbReference type="Gene3D" id="3.40.50.300">
    <property type="entry name" value="P-loop containing nucleotide triphosphate hydrolases"/>
    <property type="match status" value="1"/>
</dbReference>
<protein>
    <submittedName>
        <fullName evidence="5">ABC transporter</fullName>
    </submittedName>
</protein>
<organism evidence="5 6">
    <name type="scientific">candidate division MSBL1 archaeon SCGC-AAA259M10</name>
    <dbReference type="NCBI Taxonomy" id="1698270"/>
    <lineage>
        <taxon>Archaea</taxon>
        <taxon>Methanobacteriati</taxon>
        <taxon>Methanobacteriota</taxon>
        <taxon>candidate division MSBL1</taxon>
    </lineage>
</organism>
<dbReference type="GO" id="GO:0015188">
    <property type="term" value="F:L-isoleucine transmembrane transporter activity"/>
    <property type="evidence" value="ECO:0007669"/>
    <property type="project" value="TreeGrafter"/>
</dbReference>
<evidence type="ECO:0000259" key="4">
    <source>
        <dbReference type="PROSITE" id="PS50893"/>
    </source>
</evidence>
<dbReference type="EMBL" id="LHXU01000061">
    <property type="protein sequence ID" value="KXA99261.1"/>
    <property type="molecule type" value="Genomic_DNA"/>
</dbReference>
<dbReference type="InterPro" id="IPR003439">
    <property type="entry name" value="ABC_transporter-like_ATP-bd"/>
</dbReference>
<dbReference type="Pfam" id="PF00005">
    <property type="entry name" value="ABC_tran"/>
    <property type="match status" value="1"/>
</dbReference>
<dbReference type="GO" id="GO:0015192">
    <property type="term" value="F:L-phenylalanine transmembrane transporter activity"/>
    <property type="evidence" value="ECO:0007669"/>
    <property type="project" value="TreeGrafter"/>
</dbReference>
<dbReference type="InterPro" id="IPR032823">
    <property type="entry name" value="BCA_ABC_TP_C"/>
</dbReference>
<dbReference type="Pfam" id="PF12399">
    <property type="entry name" value="BCA_ABC_TP_C"/>
    <property type="match status" value="1"/>
</dbReference>
<comment type="caution">
    <text evidence="5">The sequence shown here is derived from an EMBL/GenBank/DDBJ whole genome shotgun (WGS) entry which is preliminary data.</text>
</comment>
<feature type="domain" description="ABC transporter" evidence="4">
    <location>
        <begin position="3"/>
        <end position="238"/>
    </location>
</feature>
<dbReference type="GO" id="GO:1903805">
    <property type="term" value="P:L-valine import across plasma membrane"/>
    <property type="evidence" value="ECO:0007669"/>
    <property type="project" value="TreeGrafter"/>
</dbReference>
<dbReference type="GO" id="GO:0015808">
    <property type="term" value="P:L-alanine transport"/>
    <property type="evidence" value="ECO:0007669"/>
    <property type="project" value="TreeGrafter"/>
</dbReference>
<gene>
    <name evidence="5" type="ORF">AKJ40_03560</name>
</gene>
<keyword evidence="3" id="KW-0067">ATP-binding</keyword>
<evidence type="ECO:0000313" key="5">
    <source>
        <dbReference type="EMBL" id="KXA99261.1"/>
    </source>
</evidence>
<dbReference type="GO" id="GO:0005304">
    <property type="term" value="F:L-valine transmembrane transporter activity"/>
    <property type="evidence" value="ECO:0007669"/>
    <property type="project" value="TreeGrafter"/>
</dbReference>
<dbReference type="PANTHER" id="PTHR45772">
    <property type="entry name" value="CONSERVED COMPONENT OF ABC TRANSPORTER FOR NATURAL AMINO ACIDS-RELATED"/>
    <property type="match status" value="1"/>
</dbReference>
<dbReference type="SMART" id="SM00382">
    <property type="entry name" value="AAA"/>
    <property type="match status" value="1"/>
</dbReference>
<dbReference type="PANTHER" id="PTHR45772:SF7">
    <property type="entry name" value="AMINO ACID ABC TRANSPORTER ATP-BINDING PROTEIN"/>
    <property type="match status" value="1"/>
</dbReference>
<evidence type="ECO:0000256" key="3">
    <source>
        <dbReference type="ARBA" id="ARBA00022840"/>
    </source>
</evidence>
<dbReference type="CDD" id="cd03219">
    <property type="entry name" value="ABC_Mj1267_LivG_branched"/>
    <property type="match status" value="1"/>
</dbReference>
<sequence>MLLKVSGLTKRFGDLIAVDNVEFDIGEGEIVGLIGPNGAGKTTLFNCLMGLHKPDEGEAIFDEKFDLMKMKPHQICKAGIARTFQEVRTFLNLSVLDNLKASSTFGRETENRRRDDEPHQLLESVGLGEKKDALAKNLNIGNRRLLELAMALSTHPRIILVDEIASGLSLSEISSLTDTIEEIRNSHGISIFWIEHVMSAIMESTDRVIVLDNGSIIAEGKPEEIKKSKKVTEVYLGTEYD</sequence>
<dbReference type="GO" id="GO:0042941">
    <property type="term" value="P:D-alanine transmembrane transport"/>
    <property type="evidence" value="ECO:0007669"/>
    <property type="project" value="TreeGrafter"/>
</dbReference>
<dbReference type="SUPFAM" id="SSF52540">
    <property type="entry name" value="P-loop containing nucleoside triphosphate hydrolases"/>
    <property type="match status" value="1"/>
</dbReference>
<dbReference type="InterPro" id="IPR003593">
    <property type="entry name" value="AAA+_ATPase"/>
</dbReference>
<dbReference type="GO" id="GO:0016887">
    <property type="term" value="F:ATP hydrolysis activity"/>
    <property type="evidence" value="ECO:0007669"/>
    <property type="project" value="InterPro"/>
</dbReference>
<dbReference type="AlphaFoldDB" id="A0A133UYL3"/>
<reference evidence="5 6" key="1">
    <citation type="journal article" date="2016" name="Sci. Rep.">
        <title>Metabolic traits of an uncultured archaeal lineage -MSBL1- from brine pools of the Red Sea.</title>
        <authorList>
            <person name="Mwirichia R."/>
            <person name="Alam I."/>
            <person name="Rashid M."/>
            <person name="Vinu M."/>
            <person name="Ba-Alawi W."/>
            <person name="Anthony Kamau A."/>
            <person name="Kamanda Ngugi D."/>
            <person name="Goker M."/>
            <person name="Klenk H.P."/>
            <person name="Bajic V."/>
            <person name="Stingl U."/>
        </authorList>
    </citation>
    <scope>NUCLEOTIDE SEQUENCE [LARGE SCALE GENOMIC DNA]</scope>
    <source>
        <strain evidence="5">SCGC-AAA259M10</strain>
    </source>
</reference>
<proteinExistence type="predicted"/>
<dbReference type="InterPro" id="IPR027417">
    <property type="entry name" value="P-loop_NTPase"/>
</dbReference>
<accession>A0A133UYL3</accession>